<gene>
    <name evidence="2" type="ORF">IC234_13105</name>
</gene>
<dbReference type="Proteomes" id="UP000606003">
    <property type="component" value="Unassembled WGS sequence"/>
</dbReference>
<sequence>MRFRLLLLCLPVLLGACSKTNPGVQLDLIGATGLTSGNRTASPSDTLLTRVYAVGNNDSLRRLRIVVNYEPGLRPIAYPTPLSSFDPAKNAPEAQEIVYLDSLIKPAYKSKPPYPGGEYLFNNSFAARTTSGTERWQYTITDKQGESASRAYRLTVRQSDSAQVYHRFTALLRPVPGNRLRADSLRAVRRVFLNLRTGLLLPKFAVLSRVPLAANQALVDLIALSADGNSVILSSPNDTRVLNLSGARWPDRRTTVLKSTRLSDTDFNNAATGATIAAAFAAGTDFPAVTNTGPLSKNEVIAFQVKGDGTDVFTGLLLVTNIVLGTSPTVACTVKVQKVP</sequence>
<dbReference type="RefSeq" id="WP_190925320.1">
    <property type="nucleotide sequence ID" value="NZ_JACXAC010000004.1"/>
</dbReference>
<accession>A0ABR8JSW9</accession>
<organism evidence="2 3">
    <name type="scientific">Hymenobacter armeniacus</name>
    <dbReference type="NCBI Taxonomy" id="2771358"/>
    <lineage>
        <taxon>Bacteria</taxon>
        <taxon>Pseudomonadati</taxon>
        <taxon>Bacteroidota</taxon>
        <taxon>Cytophagia</taxon>
        <taxon>Cytophagales</taxon>
        <taxon>Hymenobacteraceae</taxon>
        <taxon>Hymenobacter</taxon>
    </lineage>
</organism>
<evidence type="ECO:0000313" key="2">
    <source>
        <dbReference type="EMBL" id="MBD2723067.1"/>
    </source>
</evidence>
<dbReference type="EMBL" id="JACXAC010000004">
    <property type="protein sequence ID" value="MBD2723067.1"/>
    <property type="molecule type" value="Genomic_DNA"/>
</dbReference>
<evidence type="ECO:0000256" key="1">
    <source>
        <dbReference type="SAM" id="SignalP"/>
    </source>
</evidence>
<proteinExistence type="predicted"/>
<evidence type="ECO:0000313" key="3">
    <source>
        <dbReference type="Proteomes" id="UP000606003"/>
    </source>
</evidence>
<dbReference type="PROSITE" id="PS51257">
    <property type="entry name" value="PROKAR_LIPOPROTEIN"/>
    <property type="match status" value="1"/>
</dbReference>
<keyword evidence="1" id="KW-0732">Signal</keyword>
<protein>
    <submittedName>
        <fullName evidence="2">Uncharacterized protein</fullName>
    </submittedName>
</protein>
<feature type="chain" id="PRO_5046818491" evidence="1">
    <location>
        <begin position="19"/>
        <end position="340"/>
    </location>
</feature>
<reference evidence="2 3" key="1">
    <citation type="submission" date="2020-09" db="EMBL/GenBank/DDBJ databases">
        <authorList>
            <person name="Kim M.K."/>
        </authorList>
    </citation>
    <scope>NUCLEOTIDE SEQUENCE [LARGE SCALE GENOMIC DNA]</scope>
    <source>
        <strain evidence="2 3">BT189</strain>
    </source>
</reference>
<comment type="caution">
    <text evidence="2">The sequence shown here is derived from an EMBL/GenBank/DDBJ whole genome shotgun (WGS) entry which is preliminary data.</text>
</comment>
<name>A0ABR8JSW9_9BACT</name>
<feature type="signal peptide" evidence="1">
    <location>
        <begin position="1"/>
        <end position="18"/>
    </location>
</feature>
<keyword evidence="3" id="KW-1185">Reference proteome</keyword>